<protein>
    <submittedName>
        <fullName evidence="3">DUF2059 domain-containing protein</fullName>
    </submittedName>
</protein>
<dbReference type="Proteomes" id="UP000218427">
    <property type="component" value="Unassembled WGS sequence"/>
</dbReference>
<feature type="domain" description="DUF2059" evidence="2">
    <location>
        <begin position="85"/>
        <end position="143"/>
    </location>
</feature>
<dbReference type="Pfam" id="PF09832">
    <property type="entry name" value="DUF2059"/>
    <property type="match status" value="1"/>
</dbReference>
<sequence>MKKQLMMLACTGLLTSALATGAVSAEYSDEERYAAAYALVAAADGEGLSEKMTETMVETQLQRNPALIPYRRVYTEFLEEVVGHDSLRAEIAELYLDYYSVEEMRTLTTFYNSPTGKKLLAVTPDLTGQLLQLVQLRIQDNLPRLQELIGVEAERLAMGQE</sequence>
<organism evidence="3 4">
    <name type="scientific">Microbulbifer flavimaris</name>
    <dbReference type="NCBI Taxonomy" id="1781068"/>
    <lineage>
        <taxon>Bacteria</taxon>
        <taxon>Pseudomonadati</taxon>
        <taxon>Pseudomonadota</taxon>
        <taxon>Gammaproteobacteria</taxon>
        <taxon>Cellvibrionales</taxon>
        <taxon>Microbulbiferaceae</taxon>
        <taxon>Microbulbifer</taxon>
    </lineage>
</organism>
<accession>A0ABX4I0Z0</accession>
<evidence type="ECO:0000313" key="4">
    <source>
        <dbReference type="Proteomes" id="UP000218427"/>
    </source>
</evidence>
<reference evidence="3" key="1">
    <citation type="submission" date="2017-08" db="EMBL/GenBank/DDBJ databases">
        <title>Microbulbifer marisrubri sp. nov., a halophilic alphaproteobacterium isolated from marine sediment of the Yellow Sea, China.</title>
        <authorList>
            <person name="Zhang G."/>
            <person name="Xiong Q."/>
        </authorList>
    </citation>
    <scope>NUCLEOTIDE SEQUENCE [LARGE SCALE GENOMIC DNA]</scope>
    <source>
        <strain evidence="3">WRN-8</strain>
    </source>
</reference>
<evidence type="ECO:0000259" key="2">
    <source>
        <dbReference type="Pfam" id="PF09832"/>
    </source>
</evidence>
<evidence type="ECO:0000256" key="1">
    <source>
        <dbReference type="SAM" id="SignalP"/>
    </source>
</evidence>
<name>A0ABX4I0Z0_9GAMM</name>
<comment type="caution">
    <text evidence="3">The sequence shown here is derived from an EMBL/GenBank/DDBJ whole genome shotgun (WGS) entry which is preliminary data.</text>
</comment>
<dbReference type="EMBL" id="LRFG02000003">
    <property type="protein sequence ID" value="PCO05239.1"/>
    <property type="molecule type" value="Genomic_DNA"/>
</dbReference>
<keyword evidence="1" id="KW-0732">Signal</keyword>
<feature type="chain" id="PRO_5045186254" evidence="1">
    <location>
        <begin position="26"/>
        <end position="161"/>
    </location>
</feature>
<evidence type="ECO:0000313" key="3">
    <source>
        <dbReference type="EMBL" id="PCO05239.1"/>
    </source>
</evidence>
<proteinExistence type="predicted"/>
<keyword evidence="4" id="KW-1185">Reference proteome</keyword>
<gene>
    <name evidence="3" type="ORF">AWR36_010980</name>
</gene>
<feature type="signal peptide" evidence="1">
    <location>
        <begin position="1"/>
        <end position="25"/>
    </location>
</feature>
<dbReference type="InterPro" id="IPR018637">
    <property type="entry name" value="DUF2059"/>
</dbReference>
<dbReference type="RefSeq" id="WP_082679552.1">
    <property type="nucleotide sequence ID" value="NZ_LRFG02000003.1"/>
</dbReference>